<feature type="region of interest" description="Disordered" evidence="6">
    <location>
        <begin position="26"/>
        <end position="158"/>
    </location>
</feature>
<keyword evidence="3 7" id="KW-1133">Transmembrane helix</keyword>
<dbReference type="Pfam" id="PF00003">
    <property type="entry name" value="7tm_3"/>
    <property type="match status" value="1"/>
</dbReference>
<sequence length="599" mass="63801">MKVVQNVLAIVATAVVVAAQDVPTTMPSSLAPSMSPTIPGSGTPTVAPSPPTMAPSASPTRPSPPPIPGTTSIPTAAPTPQGTAPFDPTKAPTSLPTTSPTRLPTSLPTSSPTVVPGHPTRSPTPPTAYPTAQPTTRPPTTRSPTSVQQAQTPGGFCDETGMWNPYPDWDTLYSVSLGFACIGALLGLAGFVFLTVYRDRPIIKMSQVVFLQVFCIAITTLNVAVMILVVGEIHPSDAGCMASWAILELSLAFIVTALGMKEWRAWKVRLKSLRFQKVKIGNGVLYGYIAAAIVILLGIIIPWFVVDPPKVDNCKSFTCTLNLWVYVSWGYLILLVLLTTGMAFVARDVPSVGAEASGILYTSLFIAFILIILALILSLDVVTYKIQVLTIAFGVMWISACYVLLIVFRKFAWINRTREEINAIFLSTNSYAHTTMNTPMAPIPTPSTPSGQTKATSVTAGTTVTKSVYTSGPESETEQFSEEVSRSEQVDPTGSDSIIDIAPEPATLAAADTAARPESGAYPLLAAGHSSAVEDVASGSQDELLNGRTVDELVAGAFKIAEKDGWEEYVDRESGESFWLRTETNTISQTPPNVFAIDN</sequence>
<feature type="compositionally biased region" description="Low complexity" evidence="6">
    <location>
        <begin position="92"/>
        <end position="121"/>
    </location>
</feature>
<dbReference type="EMBL" id="HBHK01002210">
    <property type="protein sequence ID" value="CAD9665301.1"/>
    <property type="molecule type" value="Transcribed_RNA"/>
</dbReference>
<keyword evidence="8" id="KW-0732">Signal</keyword>
<feature type="signal peptide" evidence="8">
    <location>
        <begin position="1"/>
        <end position="19"/>
    </location>
</feature>
<gene>
    <name evidence="10" type="ORF">QSP1433_LOCUS1313</name>
    <name evidence="11" type="ORF">QSP1433_LOCUS1314</name>
    <name evidence="12" type="ORF">QSP1433_LOCUS1315</name>
    <name evidence="13" type="ORF">QSP1433_LOCUS1316</name>
</gene>
<evidence type="ECO:0000256" key="8">
    <source>
        <dbReference type="SAM" id="SignalP"/>
    </source>
</evidence>
<feature type="domain" description="G-protein coupled receptors family 3 profile" evidence="9">
    <location>
        <begin position="172"/>
        <end position="431"/>
    </location>
</feature>
<keyword evidence="4 7" id="KW-0472">Membrane</keyword>
<keyword evidence="5" id="KW-0325">Glycoprotein</keyword>
<feature type="region of interest" description="Disordered" evidence="6">
    <location>
        <begin position="468"/>
        <end position="498"/>
    </location>
</feature>
<keyword evidence="2 7" id="KW-0812">Transmembrane</keyword>
<feature type="transmembrane region" description="Helical" evidence="7">
    <location>
        <begin position="384"/>
        <end position="408"/>
    </location>
</feature>
<evidence type="ECO:0000256" key="1">
    <source>
        <dbReference type="ARBA" id="ARBA00004141"/>
    </source>
</evidence>
<protein>
    <recommendedName>
        <fullName evidence="9">G-protein coupled receptors family 3 profile domain-containing protein</fullName>
    </recommendedName>
</protein>
<evidence type="ECO:0000256" key="7">
    <source>
        <dbReference type="SAM" id="Phobius"/>
    </source>
</evidence>
<feature type="transmembrane region" description="Helical" evidence="7">
    <location>
        <begin position="209"/>
        <end position="230"/>
    </location>
</feature>
<feature type="transmembrane region" description="Helical" evidence="7">
    <location>
        <begin position="242"/>
        <end position="263"/>
    </location>
</feature>
<dbReference type="GO" id="GO:0004930">
    <property type="term" value="F:G protein-coupled receptor activity"/>
    <property type="evidence" value="ECO:0007669"/>
    <property type="project" value="InterPro"/>
</dbReference>
<evidence type="ECO:0000256" key="2">
    <source>
        <dbReference type="ARBA" id="ARBA00022692"/>
    </source>
</evidence>
<feature type="chain" id="PRO_5035681022" description="G-protein coupled receptors family 3 profile domain-containing protein" evidence="8">
    <location>
        <begin position="20"/>
        <end position="599"/>
    </location>
</feature>
<dbReference type="InterPro" id="IPR050726">
    <property type="entry name" value="mGluR"/>
</dbReference>
<evidence type="ECO:0000313" key="13">
    <source>
        <dbReference type="EMBL" id="CAD9665305.1"/>
    </source>
</evidence>
<evidence type="ECO:0000256" key="4">
    <source>
        <dbReference type="ARBA" id="ARBA00023136"/>
    </source>
</evidence>
<evidence type="ECO:0000313" key="11">
    <source>
        <dbReference type="EMBL" id="CAD9665301.1"/>
    </source>
</evidence>
<dbReference type="PROSITE" id="PS50259">
    <property type="entry name" value="G_PROTEIN_RECEP_F3_4"/>
    <property type="match status" value="1"/>
</dbReference>
<organism evidence="13">
    <name type="scientific">Mucochytrium quahogii</name>
    <dbReference type="NCBI Taxonomy" id="96639"/>
    <lineage>
        <taxon>Eukaryota</taxon>
        <taxon>Sar</taxon>
        <taxon>Stramenopiles</taxon>
        <taxon>Bigyra</taxon>
        <taxon>Labyrinthulomycetes</taxon>
        <taxon>Thraustochytrida</taxon>
        <taxon>Thraustochytriidae</taxon>
        <taxon>Mucochytrium</taxon>
    </lineage>
</organism>
<feature type="compositionally biased region" description="Low complexity" evidence="6">
    <location>
        <begin position="69"/>
        <end position="85"/>
    </location>
</feature>
<feature type="transmembrane region" description="Helical" evidence="7">
    <location>
        <begin position="326"/>
        <end position="346"/>
    </location>
</feature>
<name>A0A7S2RAQ3_9STRA</name>
<feature type="transmembrane region" description="Helical" evidence="7">
    <location>
        <begin position="172"/>
        <end position="197"/>
    </location>
</feature>
<evidence type="ECO:0000313" key="10">
    <source>
        <dbReference type="EMBL" id="CAD9665299.1"/>
    </source>
</evidence>
<accession>A0A7S2RAQ3</accession>
<feature type="transmembrane region" description="Helical" evidence="7">
    <location>
        <begin position="358"/>
        <end position="378"/>
    </location>
</feature>
<feature type="compositionally biased region" description="Low complexity" evidence="6">
    <location>
        <begin position="129"/>
        <end position="146"/>
    </location>
</feature>
<reference evidence="13" key="1">
    <citation type="submission" date="2021-01" db="EMBL/GenBank/DDBJ databases">
        <authorList>
            <person name="Corre E."/>
            <person name="Pelletier E."/>
            <person name="Niang G."/>
            <person name="Scheremetjew M."/>
            <person name="Finn R."/>
            <person name="Kale V."/>
            <person name="Holt S."/>
            <person name="Cochrane G."/>
            <person name="Meng A."/>
            <person name="Brown T."/>
            <person name="Cohen L."/>
        </authorList>
    </citation>
    <scope>NUCLEOTIDE SEQUENCE</scope>
    <source>
        <strain evidence="13">NY070348D</strain>
    </source>
</reference>
<evidence type="ECO:0000256" key="5">
    <source>
        <dbReference type="ARBA" id="ARBA00023180"/>
    </source>
</evidence>
<dbReference type="EMBL" id="HBHK01002212">
    <property type="protein sequence ID" value="CAD9665305.1"/>
    <property type="molecule type" value="Transcribed_RNA"/>
</dbReference>
<proteinExistence type="predicted"/>
<dbReference type="PRINTS" id="PR01217">
    <property type="entry name" value="PRICHEXTENSN"/>
</dbReference>
<evidence type="ECO:0000259" key="9">
    <source>
        <dbReference type="PROSITE" id="PS50259"/>
    </source>
</evidence>
<evidence type="ECO:0000256" key="3">
    <source>
        <dbReference type="ARBA" id="ARBA00022989"/>
    </source>
</evidence>
<feature type="transmembrane region" description="Helical" evidence="7">
    <location>
        <begin position="284"/>
        <end position="306"/>
    </location>
</feature>
<evidence type="ECO:0000313" key="12">
    <source>
        <dbReference type="EMBL" id="CAD9665303.1"/>
    </source>
</evidence>
<evidence type="ECO:0000256" key="6">
    <source>
        <dbReference type="SAM" id="MobiDB-lite"/>
    </source>
</evidence>
<comment type="subcellular location">
    <subcellularLocation>
        <location evidence="1">Membrane</location>
        <topology evidence="1">Multi-pass membrane protein</topology>
    </subcellularLocation>
</comment>
<feature type="compositionally biased region" description="Polar residues" evidence="6">
    <location>
        <begin position="26"/>
        <end position="42"/>
    </location>
</feature>
<dbReference type="PANTHER" id="PTHR24060">
    <property type="entry name" value="METABOTROPIC GLUTAMATE RECEPTOR"/>
    <property type="match status" value="1"/>
</dbReference>
<dbReference type="InterPro" id="IPR017978">
    <property type="entry name" value="GPCR_3_C"/>
</dbReference>
<dbReference type="EMBL" id="HBHK01002211">
    <property type="protein sequence ID" value="CAD9665303.1"/>
    <property type="molecule type" value="Transcribed_RNA"/>
</dbReference>
<dbReference type="EMBL" id="HBHK01002209">
    <property type="protein sequence ID" value="CAD9665299.1"/>
    <property type="molecule type" value="Transcribed_RNA"/>
</dbReference>
<dbReference type="AlphaFoldDB" id="A0A7S2RAQ3"/>
<dbReference type="GO" id="GO:0016020">
    <property type="term" value="C:membrane"/>
    <property type="evidence" value="ECO:0007669"/>
    <property type="project" value="UniProtKB-SubCell"/>
</dbReference>